<name>A0A0N8NT10_9CLOT</name>
<dbReference type="PATRIC" id="fig|36849.3.peg.3142"/>
<organism evidence="7 8">
    <name type="scientific">Oxobacter pfennigii</name>
    <dbReference type="NCBI Taxonomy" id="36849"/>
    <lineage>
        <taxon>Bacteria</taxon>
        <taxon>Bacillati</taxon>
        <taxon>Bacillota</taxon>
        <taxon>Clostridia</taxon>
        <taxon>Eubacteriales</taxon>
        <taxon>Clostridiaceae</taxon>
        <taxon>Oxobacter</taxon>
    </lineage>
</organism>
<sequence length="451" mass="50892">MRKGQIVEVLIEDTVFPSTGIGTIDGKKIEIKNAVLGQKVAVRITRNRKDKMEGKLLKVVEQPIESIDAVCPHFEFCGGCSHQHIPYDLQLKWKEREVLKLLDAKKIEGYTYDGIVKSPSEFGYRNKMEFTFGNEEKGGEITLGMHQPGKFHNITQISDCRIVDDDYNAIVNTISQYCRKKGLSFFSKVNHEGYLRHLVIRKSFKRNELLINIVTTTQIEHNFENLIEKLKSLSLNSNIVGFLHTFNDSVGDAITNQGCKVLYGRDYVIEEILGLQFKISAFSFFQTNSLGAEKLYGAVQEYLSDASGKTVYDLYCGTGTITQIVAQKAKMVYGIELVEEAIDSAIDNARLNNIENIRFIAGDVGEKLKEIEEKPDIIIVDPPRAGIGPKALKQIVDYGVKEIIYVSCNPKTLVDNLSDMIEAGYKLERVKLVDMFPHTRHCEVVVKIEHV</sequence>
<dbReference type="NCBIfam" id="TIGR00479">
    <property type="entry name" value="rumA"/>
    <property type="match status" value="1"/>
</dbReference>
<dbReference type="EMBL" id="LKET01000039">
    <property type="protein sequence ID" value="KPU43528.1"/>
    <property type="molecule type" value="Genomic_DNA"/>
</dbReference>
<dbReference type="FunFam" id="3.40.50.150:FF:000009">
    <property type="entry name" value="23S rRNA (Uracil(1939)-C(5))-methyltransferase RlmD"/>
    <property type="match status" value="1"/>
</dbReference>
<keyword evidence="3 4" id="KW-0949">S-adenosyl-L-methionine</keyword>
<dbReference type="SUPFAM" id="SSF50249">
    <property type="entry name" value="Nucleic acid-binding proteins"/>
    <property type="match status" value="1"/>
</dbReference>
<dbReference type="GO" id="GO:0070041">
    <property type="term" value="F:rRNA (uridine-C5-)-methyltransferase activity"/>
    <property type="evidence" value="ECO:0007669"/>
    <property type="project" value="TreeGrafter"/>
</dbReference>
<dbReference type="Gene3D" id="3.40.50.150">
    <property type="entry name" value="Vaccinia Virus protein VP39"/>
    <property type="match status" value="1"/>
</dbReference>
<keyword evidence="1 4" id="KW-0489">Methyltransferase</keyword>
<dbReference type="InterPro" id="IPR029063">
    <property type="entry name" value="SAM-dependent_MTases_sf"/>
</dbReference>
<feature type="binding site" evidence="4">
    <location>
        <position position="315"/>
    </location>
    <ligand>
        <name>S-adenosyl-L-methionine</name>
        <dbReference type="ChEBI" id="CHEBI:59789"/>
    </ligand>
</feature>
<dbReference type="InterPro" id="IPR012340">
    <property type="entry name" value="NA-bd_OB-fold"/>
</dbReference>
<reference evidence="7 8" key="1">
    <citation type="submission" date="2015-09" db="EMBL/GenBank/DDBJ databases">
        <title>Genome sequence of Oxobacter pfennigii DSM 3222.</title>
        <authorList>
            <person name="Poehlein A."/>
            <person name="Bengelsdorf F.R."/>
            <person name="Schiel-Bengelsdorf B."/>
            <person name="Duerre P."/>
            <person name="Daniel R."/>
        </authorList>
    </citation>
    <scope>NUCLEOTIDE SEQUENCE [LARGE SCALE GENOMIC DNA]</scope>
    <source>
        <strain evidence="7 8">DSM 3222</strain>
    </source>
</reference>
<dbReference type="CDD" id="cd02440">
    <property type="entry name" value="AdoMet_MTases"/>
    <property type="match status" value="1"/>
</dbReference>
<evidence type="ECO:0000259" key="6">
    <source>
        <dbReference type="PROSITE" id="PS50926"/>
    </source>
</evidence>
<feature type="domain" description="TRAM" evidence="6">
    <location>
        <begin position="1"/>
        <end position="58"/>
    </location>
</feature>
<dbReference type="InterPro" id="IPR010280">
    <property type="entry name" value="U5_MeTrfase_fam"/>
</dbReference>
<evidence type="ECO:0000313" key="8">
    <source>
        <dbReference type="Proteomes" id="UP000050326"/>
    </source>
</evidence>
<comment type="similarity">
    <text evidence="4">Belongs to the class I-like SAM-binding methyltransferase superfamily. RNA M5U methyltransferase family.</text>
</comment>
<dbReference type="EC" id="2.1.1.189" evidence="7"/>
<dbReference type="GO" id="GO:0070475">
    <property type="term" value="P:rRNA base methylation"/>
    <property type="evidence" value="ECO:0007669"/>
    <property type="project" value="TreeGrafter"/>
</dbReference>
<dbReference type="Gene3D" id="2.40.50.1070">
    <property type="match status" value="1"/>
</dbReference>
<dbReference type="Pfam" id="PF05958">
    <property type="entry name" value="tRNA_U5-meth_tr"/>
    <property type="match status" value="1"/>
</dbReference>
<dbReference type="PANTHER" id="PTHR11061:SF30">
    <property type="entry name" value="TRNA (URACIL(54)-C(5))-METHYLTRANSFERASE"/>
    <property type="match status" value="1"/>
</dbReference>
<dbReference type="PROSITE" id="PS01230">
    <property type="entry name" value="TRMA_1"/>
    <property type="match status" value="1"/>
</dbReference>
<dbReference type="SUPFAM" id="SSF53335">
    <property type="entry name" value="S-adenosyl-L-methionine-dependent methyltransferases"/>
    <property type="match status" value="1"/>
</dbReference>
<dbReference type="RefSeq" id="WP_054875965.1">
    <property type="nucleotide sequence ID" value="NZ_LKET01000039.1"/>
</dbReference>
<keyword evidence="2 4" id="KW-0808">Transferase</keyword>
<dbReference type="InterPro" id="IPR002792">
    <property type="entry name" value="TRAM_dom"/>
</dbReference>
<feature type="binding site" evidence="4">
    <location>
        <position position="286"/>
    </location>
    <ligand>
        <name>S-adenosyl-L-methionine</name>
        <dbReference type="ChEBI" id="CHEBI:59789"/>
    </ligand>
</feature>
<dbReference type="STRING" id="36849.OXPF_29690"/>
<dbReference type="PROSITE" id="PS51687">
    <property type="entry name" value="SAM_MT_RNA_M5U"/>
    <property type="match status" value="1"/>
</dbReference>
<keyword evidence="8" id="KW-1185">Reference proteome</keyword>
<accession>A0A0N8NT10</accession>
<feature type="binding site" evidence="4">
    <location>
        <position position="381"/>
    </location>
    <ligand>
        <name>S-adenosyl-L-methionine</name>
        <dbReference type="ChEBI" id="CHEBI:59789"/>
    </ligand>
</feature>
<dbReference type="FunFam" id="2.40.50.1070:FF:000003">
    <property type="entry name" value="23S rRNA (Uracil-5-)-methyltransferase RumA"/>
    <property type="match status" value="1"/>
</dbReference>
<dbReference type="Pfam" id="PF01938">
    <property type="entry name" value="TRAM"/>
    <property type="match status" value="1"/>
</dbReference>
<protein>
    <submittedName>
        <fullName evidence="7">23S rRNA (Uracil-C(5))-methyltransferase RlmCD</fullName>
        <ecNumber evidence="7">2.1.1.189</ecNumber>
        <ecNumber evidence="7">2.1.1.190</ecNumber>
    </submittedName>
</protein>
<proteinExistence type="inferred from homology"/>
<evidence type="ECO:0000256" key="1">
    <source>
        <dbReference type="ARBA" id="ARBA00022603"/>
    </source>
</evidence>
<evidence type="ECO:0000256" key="5">
    <source>
        <dbReference type="PROSITE-ProRule" id="PRU10015"/>
    </source>
</evidence>
<evidence type="ECO:0000256" key="4">
    <source>
        <dbReference type="PROSITE-ProRule" id="PRU01024"/>
    </source>
</evidence>
<evidence type="ECO:0000313" key="7">
    <source>
        <dbReference type="EMBL" id="KPU43528.1"/>
    </source>
</evidence>
<evidence type="ECO:0000256" key="3">
    <source>
        <dbReference type="ARBA" id="ARBA00022691"/>
    </source>
</evidence>
<feature type="active site" evidence="5">
    <location>
        <position position="408"/>
    </location>
</feature>
<feature type="binding site" evidence="4">
    <location>
        <position position="336"/>
    </location>
    <ligand>
        <name>S-adenosyl-L-methionine</name>
        <dbReference type="ChEBI" id="CHEBI:59789"/>
    </ligand>
</feature>
<dbReference type="PANTHER" id="PTHR11061">
    <property type="entry name" value="RNA M5U METHYLTRANSFERASE"/>
    <property type="match status" value="1"/>
</dbReference>
<gene>
    <name evidence="7" type="primary">rlmCD_2</name>
    <name evidence="7" type="ORF">OXPF_29690</name>
</gene>
<dbReference type="Gene3D" id="2.40.50.140">
    <property type="entry name" value="Nucleic acid-binding proteins"/>
    <property type="match status" value="1"/>
</dbReference>
<dbReference type="PROSITE" id="PS50926">
    <property type="entry name" value="TRAM"/>
    <property type="match status" value="1"/>
</dbReference>
<dbReference type="OrthoDB" id="9804590at2"/>
<feature type="active site" description="Nucleophile" evidence="4">
    <location>
        <position position="408"/>
    </location>
</feature>
<dbReference type="EC" id="2.1.1.190" evidence="7"/>
<evidence type="ECO:0000256" key="2">
    <source>
        <dbReference type="ARBA" id="ARBA00022679"/>
    </source>
</evidence>
<comment type="caution">
    <text evidence="7">The sequence shown here is derived from an EMBL/GenBank/DDBJ whole genome shotgun (WGS) entry which is preliminary data.</text>
</comment>
<dbReference type="InterPro" id="IPR030390">
    <property type="entry name" value="MeTrfase_TrmA_AS"/>
</dbReference>
<dbReference type="Proteomes" id="UP000050326">
    <property type="component" value="Unassembled WGS sequence"/>
</dbReference>
<dbReference type="AlphaFoldDB" id="A0A0N8NT10"/>